<gene>
    <name evidence="1" type="ORF">ANOM_008344</name>
</gene>
<organism evidence="1 2">
    <name type="scientific">Aspergillus nomiae NRRL (strain ATCC 15546 / NRRL 13137 / CBS 260.88 / M93)</name>
    <dbReference type="NCBI Taxonomy" id="1509407"/>
    <lineage>
        <taxon>Eukaryota</taxon>
        <taxon>Fungi</taxon>
        <taxon>Dikarya</taxon>
        <taxon>Ascomycota</taxon>
        <taxon>Pezizomycotina</taxon>
        <taxon>Eurotiomycetes</taxon>
        <taxon>Eurotiomycetidae</taxon>
        <taxon>Eurotiales</taxon>
        <taxon>Aspergillaceae</taxon>
        <taxon>Aspergillus</taxon>
        <taxon>Aspergillus subgen. Circumdati</taxon>
    </lineage>
</organism>
<dbReference type="Proteomes" id="UP000037505">
    <property type="component" value="Unassembled WGS sequence"/>
</dbReference>
<evidence type="ECO:0000313" key="1">
    <source>
        <dbReference type="EMBL" id="KNG83923.1"/>
    </source>
</evidence>
<protein>
    <submittedName>
        <fullName evidence="1">Uncharacterized protein</fullName>
    </submittedName>
</protein>
<dbReference type="OrthoDB" id="1896086at2759"/>
<dbReference type="RefSeq" id="XP_015404846.1">
    <property type="nucleotide sequence ID" value="XM_015553600.1"/>
</dbReference>
<evidence type="ECO:0000313" key="2">
    <source>
        <dbReference type="Proteomes" id="UP000037505"/>
    </source>
</evidence>
<comment type="caution">
    <text evidence="1">The sequence shown here is derived from an EMBL/GenBank/DDBJ whole genome shotgun (WGS) entry which is preliminary data.</text>
</comment>
<dbReference type="EMBL" id="JNOM01000238">
    <property type="protein sequence ID" value="KNG83923.1"/>
    <property type="molecule type" value="Genomic_DNA"/>
</dbReference>
<dbReference type="GeneID" id="26810148"/>
<accession>A0A0L1IXQ5</accession>
<name>A0A0L1IXQ5_ASPN3</name>
<dbReference type="AlphaFoldDB" id="A0A0L1IXQ5"/>
<keyword evidence="2" id="KW-1185">Reference proteome</keyword>
<proteinExistence type="predicted"/>
<reference evidence="1 2" key="1">
    <citation type="submission" date="2014-06" db="EMBL/GenBank/DDBJ databases">
        <title>The Genome of the Aflatoxigenic Filamentous Fungus Aspergillus nomius.</title>
        <authorList>
            <person name="Moore M.G."/>
            <person name="Shannon B.M."/>
            <person name="Brian M.M."/>
        </authorList>
    </citation>
    <scope>NUCLEOTIDE SEQUENCE [LARGE SCALE GENOMIC DNA]</scope>
    <source>
        <strain evidence="1 2">NRRL 13137</strain>
    </source>
</reference>
<sequence>MHILPYMLPVLLTASAASIPRSKTEHVDDIMVYLDGPTADGSAGIGVELESPFFKFAHPGCSMDDTNAAKKAVVDKRQGTNWLLTADTGVDPGKLNAEFIFDGQKIKVGTGELAKAGKAAADDLIKWYPWQKPQTEVQITNNKCNPWKITSPTSKDKPDIVPWDPQVTAPMPLEALYSIMQMHKDNKAHVLNGIMLRTDYSILVTKPYFTPVKEIKPAALSDDVLAFCSLVLSYAKSLDGKPLKPDESPKLRTPFMPRNDFVTLYNQVESKLKGIPLLPLFEKLACYKVSAGKLALDKKFCTGTAKAPVPNKVFAGLTFKNTASKSPDATLTVKAWIDGIAAKKDLLTAFDKTIDGSIGGLGSKTEKMYQGTRNVPLFEFRDLKDITTSGIEKFMTQVDTAVQDLHKKYKVAPK</sequence>